<dbReference type="Proteomes" id="UP001521184">
    <property type="component" value="Unassembled WGS sequence"/>
</dbReference>
<reference evidence="2 3" key="1">
    <citation type="journal article" date="2023" name="Plant Dis.">
        <title>First Report of Diplodia intermedia Causing Canker and Dieback Diseases on Apple Trees in Canada.</title>
        <authorList>
            <person name="Ellouze W."/>
            <person name="Ilyukhin E."/>
            <person name="Sulman M."/>
            <person name="Ali S."/>
        </authorList>
    </citation>
    <scope>NUCLEOTIDE SEQUENCE [LARGE SCALE GENOMIC DNA]</scope>
    <source>
        <strain evidence="2 3">M45-28</strain>
    </source>
</reference>
<evidence type="ECO:0000256" key="1">
    <source>
        <dbReference type="SAM" id="MobiDB-lite"/>
    </source>
</evidence>
<organism evidence="2 3">
    <name type="scientific">Diplodia intermedia</name>
    <dbReference type="NCBI Taxonomy" id="856260"/>
    <lineage>
        <taxon>Eukaryota</taxon>
        <taxon>Fungi</taxon>
        <taxon>Dikarya</taxon>
        <taxon>Ascomycota</taxon>
        <taxon>Pezizomycotina</taxon>
        <taxon>Dothideomycetes</taxon>
        <taxon>Dothideomycetes incertae sedis</taxon>
        <taxon>Botryosphaeriales</taxon>
        <taxon>Botryosphaeriaceae</taxon>
        <taxon>Diplodia</taxon>
    </lineage>
</organism>
<evidence type="ECO:0000313" key="3">
    <source>
        <dbReference type="Proteomes" id="UP001521184"/>
    </source>
</evidence>
<feature type="compositionally biased region" description="Acidic residues" evidence="1">
    <location>
        <begin position="311"/>
        <end position="323"/>
    </location>
</feature>
<dbReference type="EMBL" id="JAKEKT020000053">
    <property type="protein sequence ID" value="KAL1640195.1"/>
    <property type="molecule type" value="Genomic_DNA"/>
</dbReference>
<comment type="caution">
    <text evidence="2">The sequence shown here is derived from an EMBL/GenBank/DDBJ whole genome shotgun (WGS) entry which is preliminary data.</text>
</comment>
<sequence>MDPNPPQSPAQQSEKRPIHLVQIFHPGYTDHALLLTLNADESGLSHANVLTACQIIAGNRWDGFLSETYNGIAVLVPLSGRLCGLVYFFHVPGETMYPVVPRFRDWIFPHDNLPPIWSSFATEGTYGSRRSSPGTATVIARRECHLSAAADELDLVRLVPNSESEWFFLNSMNKYVIETTHLGFDAMDDAANQVFLHLGLHNLFDMGCFFMSPCVNDDMGNTDLVVYTLTTFDDVDSRLCKEICEPHCGVSVEYLFARFAWVIFKRVTPFLTNYRKRRLTTRGDGCDSAYTTATYSVMKEHPSQGSKPNDADNDANDDELDGY</sequence>
<evidence type="ECO:0008006" key="4">
    <source>
        <dbReference type="Google" id="ProtNLM"/>
    </source>
</evidence>
<feature type="region of interest" description="Disordered" evidence="1">
    <location>
        <begin position="299"/>
        <end position="323"/>
    </location>
</feature>
<protein>
    <recommendedName>
        <fullName evidence="4">HNH nuclease domain-containing protein</fullName>
    </recommendedName>
</protein>
<gene>
    <name evidence="2" type="ORF">SLS58_007146</name>
</gene>
<evidence type="ECO:0000313" key="2">
    <source>
        <dbReference type="EMBL" id="KAL1640195.1"/>
    </source>
</evidence>
<name>A0ABR3TKX8_9PEZI</name>
<accession>A0ABR3TKX8</accession>
<proteinExistence type="predicted"/>
<keyword evidence="3" id="KW-1185">Reference proteome</keyword>